<keyword evidence="3 5" id="KW-0238">DNA-binding</keyword>
<dbReference type="NCBIfam" id="NF002331">
    <property type="entry name" value="PRK01287.1"/>
    <property type="match status" value="1"/>
</dbReference>
<dbReference type="PROSITE" id="PS51898">
    <property type="entry name" value="TYR_RECOMBINASE"/>
    <property type="match status" value="1"/>
</dbReference>
<dbReference type="PROSITE" id="PS51900">
    <property type="entry name" value="CB"/>
    <property type="match status" value="1"/>
</dbReference>
<dbReference type="InterPro" id="IPR002104">
    <property type="entry name" value="Integrase_catalytic"/>
</dbReference>
<dbReference type="InterPro" id="IPR011010">
    <property type="entry name" value="DNA_brk_join_enz"/>
</dbReference>
<feature type="domain" description="Tyr recombinase" evidence="7">
    <location>
        <begin position="152"/>
        <end position="336"/>
    </location>
</feature>
<dbReference type="Pfam" id="PF00589">
    <property type="entry name" value="Phage_integrase"/>
    <property type="match status" value="1"/>
</dbReference>
<evidence type="ECO:0000259" key="7">
    <source>
        <dbReference type="PROSITE" id="PS51898"/>
    </source>
</evidence>
<feature type="domain" description="Core-binding (CB)" evidence="8">
    <location>
        <begin position="32"/>
        <end position="131"/>
    </location>
</feature>
<evidence type="ECO:0000256" key="4">
    <source>
        <dbReference type="ARBA" id="ARBA00023172"/>
    </source>
</evidence>
<dbReference type="SUPFAM" id="SSF56349">
    <property type="entry name" value="DNA breaking-rejoining enzymes"/>
    <property type="match status" value="1"/>
</dbReference>
<dbReference type="EMBL" id="JBIGHW010000019">
    <property type="protein sequence ID" value="MFG6443321.1"/>
    <property type="molecule type" value="Genomic_DNA"/>
</dbReference>
<dbReference type="Proteomes" id="UP001606301">
    <property type="component" value="Unassembled WGS sequence"/>
</dbReference>
<name>A0ABW7FPP5_9BURK</name>
<dbReference type="Gene3D" id="1.10.150.130">
    <property type="match status" value="1"/>
</dbReference>
<accession>A0ABW7FPP5</accession>
<feature type="compositionally biased region" description="Basic residues" evidence="6">
    <location>
        <begin position="1"/>
        <end position="14"/>
    </location>
</feature>
<dbReference type="CDD" id="cd00798">
    <property type="entry name" value="INT_XerDC_C"/>
    <property type="match status" value="1"/>
</dbReference>
<keyword evidence="4" id="KW-0233">DNA recombination</keyword>
<evidence type="ECO:0000256" key="6">
    <source>
        <dbReference type="SAM" id="MobiDB-lite"/>
    </source>
</evidence>
<evidence type="ECO:0000313" key="10">
    <source>
        <dbReference type="Proteomes" id="UP001606301"/>
    </source>
</evidence>
<dbReference type="InterPro" id="IPR010998">
    <property type="entry name" value="Integrase_recombinase_N"/>
</dbReference>
<keyword evidence="1" id="KW-0159">Chromosome partition</keyword>
<dbReference type="Gene3D" id="1.10.443.10">
    <property type="entry name" value="Intergrase catalytic core"/>
    <property type="match status" value="1"/>
</dbReference>
<evidence type="ECO:0000256" key="3">
    <source>
        <dbReference type="ARBA" id="ARBA00023125"/>
    </source>
</evidence>
<keyword evidence="2" id="KW-0229">DNA integration</keyword>
<evidence type="ECO:0000256" key="5">
    <source>
        <dbReference type="PROSITE-ProRule" id="PRU01248"/>
    </source>
</evidence>
<sequence length="378" mass="42497">MPRAGQRIKTRRPTAVKPSAPAPKATDALAHNRLTRYMEEHFEWMLVTGYSADTVRARRQAIRKFIGWADERGLADPREITKPMLERYQRWLFYYRKPDTPAGRKDAGAPLTISMQYQYLAPLKTWFRWLSREHHILANPAADLDLPRQPRRLPRSVPSVQEVEAILAEADPGTAQGLRDRALLETLYAAGLRRMELAGAAVYDVDLTRGVLWVRHGKGNRQRVVPLGERAMAWLDKYLTEARPELLAGDTTALFLNDYGEPAHADFISAKVKRYMAFAGVEKVGSAHLLRHACATHMLEGGADIRFIQEMLGHANIETTEIYTHVSIDKLIAVHRATHPSRLQRHRGDPAEPVKGPSLDEAREALLSAIAADADDTA</sequence>
<dbReference type="PANTHER" id="PTHR30349:SF81">
    <property type="entry name" value="TYROSINE RECOMBINASE XERC"/>
    <property type="match status" value="1"/>
</dbReference>
<dbReference type="InterPro" id="IPR013762">
    <property type="entry name" value="Integrase-like_cat_sf"/>
</dbReference>
<feature type="region of interest" description="Disordered" evidence="6">
    <location>
        <begin position="339"/>
        <end position="358"/>
    </location>
</feature>
<dbReference type="InterPro" id="IPR044068">
    <property type="entry name" value="CB"/>
</dbReference>
<proteinExistence type="predicted"/>
<feature type="region of interest" description="Disordered" evidence="6">
    <location>
        <begin position="1"/>
        <end position="27"/>
    </location>
</feature>
<feature type="compositionally biased region" description="Basic and acidic residues" evidence="6">
    <location>
        <begin position="346"/>
        <end position="358"/>
    </location>
</feature>
<reference evidence="9 10" key="1">
    <citation type="submission" date="2024-08" db="EMBL/GenBank/DDBJ databases">
        <authorList>
            <person name="Lu H."/>
        </authorList>
    </citation>
    <scope>NUCLEOTIDE SEQUENCE [LARGE SCALE GENOMIC DNA]</scope>
    <source>
        <strain evidence="9 10">LKC17W</strain>
    </source>
</reference>
<evidence type="ECO:0000259" key="8">
    <source>
        <dbReference type="PROSITE" id="PS51900"/>
    </source>
</evidence>
<evidence type="ECO:0000256" key="2">
    <source>
        <dbReference type="ARBA" id="ARBA00022908"/>
    </source>
</evidence>
<comment type="caution">
    <text evidence="9">The sequence shown here is derived from an EMBL/GenBank/DDBJ whole genome shotgun (WGS) entry which is preliminary data.</text>
</comment>
<keyword evidence="10" id="KW-1185">Reference proteome</keyword>
<gene>
    <name evidence="9" type="primary">xerC</name>
    <name evidence="9" type="ORF">ACG0Z3_21740</name>
</gene>
<dbReference type="PANTHER" id="PTHR30349">
    <property type="entry name" value="PHAGE INTEGRASE-RELATED"/>
    <property type="match status" value="1"/>
</dbReference>
<evidence type="ECO:0000256" key="1">
    <source>
        <dbReference type="ARBA" id="ARBA00022829"/>
    </source>
</evidence>
<protein>
    <submittedName>
        <fullName evidence="9">Site-specific tyrosine recombinase XerC</fullName>
    </submittedName>
</protein>
<evidence type="ECO:0000313" key="9">
    <source>
        <dbReference type="EMBL" id="MFG6443321.1"/>
    </source>
</evidence>
<dbReference type="RefSeq" id="WP_394401762.1">
    <property type="nucleotide sequence ID" value="NZ_JBIGHW010000019.1"/>
</dbReference>
<dbReference type="InterPro" id="IPR050090">
    <property type="entry name" value="Tyrosine_recombinase_XerCD"/>
</dbReference>
<organism evidence="9 10">
    <name type="scientific">Pelomonas margarita</name>
    <dbReference type="NCBI Taxonomy" id="3299031"/>
    <lineage>
        <taxon>Bacteria</taxon>
        <taxon>Pseudomonadati</taxon>
        <taxon>Pseudomonadota</taxon>
        <taxon>Betaproteobacteria</taxon>
        <taxon>Burkholderiales</taxon>
        <taxon>Sphaerotilaceae</taxon>
        <taxon>Roseateles</taxon>
    </lineage>
</organism>